<name>A0A644YPY7_9ZZZZ</name>
<feature type="transmembrane region" description="Helical" evidence="1">
    <location>
        <begin position="111"/>
        <end position="128"/>
    </location>
</feature>
<gene>
    <name evidence="2" type="ORF">SDC9_76600</name>
</gene>
<reference evidence="2" key="1">
    <citation type="submission" date="2019-08" db="EMBL/GenBank/DDBJ databases">
        <authorList>
            <person name="Kucharzyk K."/>
            <person name="Murdoch R.W."/>
            <person name="Higgins S."/>
            <person name="Loffler F."/>
        </authorList>
    </citation>
    <scope>NUCLEOTIDE SEQUENCE</scope>
</reference>
<sequence length="137" mass="14919">MAPLVVDFSPVSRYMTNTVPPVAARLNAMQVRYKSVLPVSEAKLMIMPDSSPMSTAPRRPTHTPPICAKMTAPRAEQSIIPSIPMLNMPALLLIAAARAAKTSGVARRTAVAQNSIQLIFIIAVRMAFLKKHMHSFP</sequence>
<dbReference type="AlphaFoldDB" id="A0A644YPY7"/>
<keyword evidence="1" id="KW-0472">Membrane</keyword>
<evidence type="ECO:0000313" key="2">
    <source>
        <dbReference type="EMBL" id="MPM30058.1"/>
    </source>
</evidence>
<feature type="transmembrane region" description="Helical" evidence="1">
    <location>
        <begin position="79"/>
        <end position="99"/>
    </location>
</feature>
<dbReference type="EMBL" id="VSSQ01005683">
    <property type="protein sequence ID" value="MPM30058.1"/>
    <property type="molecule type" value="Genomic_DNA"/>
</dbReference>
<keyword evidence="1" id="KW-0812">Transmembrane</keyword>
<proteinExistence type="predicted"/>
<evidence type="ECO:0000256" key="1">
    <source>
        <dbReference type="SAM" id="Phobius"/>
    </source>
</evidence>
<accession>A0A644YPY7</accession>
<protein>
    <submittedName>
        <fullName evidence="2">Uncharacterized protein</fullName>
    </submittedName>
</protein>
<organism evidence="2">
    <name type="scientific">bioreactor metagenome</name>
    <dbReference type="NCBI Taxonomy" id="1076179"/>
    <lineage>
        <taxon>unclassified sequences</taxon>
        <taxon>metagenomes</taxon>
        <taxon>ecological metagenomes</taxon>
    </lineage>
</organism>
<comment type="caution">
    <text evidence="2">The sequence shown here is derived from an EMBL/GenBank/DDBJ whole genome shotgun (WGS) entry which is preliminary data.</text>
</comment>
<keyword evidence="1" id="KW-1133">Transmembrane helix</keyword>